<sequence length="145" mass="16249">MTTQSKPTSGYFNLHTQGIGCLNNIREVTPKKGKPFLACRIAALTGDAKEPEYRYFDVNVVGEETANLIRRCQNAVNAEKKVLISFVIADLWVDTFTYTAESRYHKKGDVGTMLKGRLIRIKSVKVDGELKYSEAEKSDSEKPQA</sequence>
<dbReference type="Proteomes" id="UP000237229">
    <property type="component" value="Unassembled WGS sequence"/>
</dbReference>
<protein>
    <recommendedName>
        <fullName evidence="3">DUF3577 domain-containing protein</fullName>
    </recommendedName>
</protein>
<dbReference type="EMBL" id="PQVI01000003">
    <property type="protein sequence ID" value="POY43208.1"/>
    <property type="molecule type" value="Genomic_DNA"/>
</dbReference>
<evidence type="ECO:0008006" key="3">
    <source>
        <dbReference type="Google" id="ProtNLM"/>
    </source>
</evidence>
<dbReference type="Pfam" id="PF12101">
    <property type="entry name" value="DUF3577"/>
    <property type="match status" value="1"/>
</dbReference>
<evidence type="ECO:0000313" key="2">
    <source>
        <dbReference type="Proteomes" id="UP000237229"/>
    </source>
</evidence>
<dbReference type="RefSeq" id="WP_103854664.1">
    <property type="nucleotide sequence ID" value="NZ_CBCSDH010000005.1"/>
</dbReference>
<comment type="caution">
    <text evidence="1">The sequence shown here is derived from an EMBL/GenBank/DDBJ whole genome shotgun (WGS) entry which is preliminary data.</text>
</comment>
<gene>
    <name evidence="1" type="ORF">C3Z13_00565</name>
</gene>
<name>A0ABX4ZUN5_9PAST</name>
<proteinExistence type="predicted"/>
<organism evidence="1 2">
    <name type="scientific">Avibacterium endocarditidis</name>
    <dbReference type="NCBI Taxonomy" id="380674"/>
    <lineage>
        <taxon>Bacteria</taxon>
        <taxon>Pseudomonadati</taxon>
        <taxon>Pseudomonadota</taxon>
        <taxon>Gammaproteobacteria</taxon>
        <taxon>Pasteurellales</taxon>
        <taxon>Pasteurellaceae</taxon>
        <taxon>Avibacterium</taxon>
    </lineage>
</organism>
<reference evidence="1 2" key="1">
    <citation type="submission" date="2018-02" db="EMBL/GenBank/DDBJ databases">
        <title>Classification genera of Pasteurellaceae by whole genome sequence comparison.</title>
        <authorList>
            <person name="Christensen H."/>
        </authorList>
    </citation>
    <scope>NUCLEOTIDE SEQUENCE [LARGE SCALE GENOMIC DNA]</scope>
    <source>
        <strain evidence="1 2">20186H4H1</strain>
    </source>
</reference>
<evidence type="ECO:0000313" key="1">
    <source>
        <dbReference type="EMBL" id="POY43208.1"/>
    </source>
</evidence>
<accession>A0ABX4ZUN5</accession>
<dbReference type="InterPro" id="IPR021960">
    <property type="entry name" value="DUF3577"/>
</dbReference>
<keyword evidence="2" id="KW-1185">Reference proteome</keyword>
<dbReference type="NCBIfam" id="NF040584">
    <property type="entry name" value="STY4534_fam"/>
    <property type="match status" value="1"/>
</dbReference>